<dbReference type="EMBL" id="JAUSUR010000002">
    <property type="protein sequence ID" value="MDQ0360957.1"/>
    <property type="molecule type" value="Genomic_DNA"/>
</dbReference>
<evidence type="ECO:0000259" key="6">
    <source>
        <dbReference type="Pfam" id="PF14689"/>
    </source>
</evidence>
<sequence>MIMRVLWVLSWILYLYLLFPWKEGKLYKAIGLIPLAASILLPKLYGGLLVVVVCGFYLLWYVDNLWILKGIYLLSIALTLVVPEPYSYYLWMFGFFVYYVFHQLKNPYIWIGYGVLCIALYFTSYGEYILWLMSCFVFYILEKYETTYRKRTEKFEENIWYQHYDEMKDIYKDMRGFRHDFHNHVQVLKGYLYYQKIDEATAYLQTLDKDYIEFNKHVQSGNLLVDAILNSKLQIMKQEHIQVEVKCELPEVLSIRDTDICVLVGNALDNAIESCRKLDEKKRSIRIYFSIFQNQLYLSVMNASEETFEEKNKFISSKRGDHGYGLKRMESCTNKYNGYFNINQESGVFSLEIMLPITTHA</sequence>
<evidence type="ECO:0000256" key="3">
    <source>
        <dbReference type="ARBA" id="ARBA00022777"/>
    </source>
</evidence>
<evidence type="ECO:0000256" key="1">
    <source>
        <dbReference type="ARBA" id="ARBA00022553"/>
    </source>
</evidence>
<reference evidence="7 8" key="1">
    <citation type="submission" date="2023-07" db="EMBL/GenBank/DDBJ databases">
        <title>Genomic Encyclopedia of Type Strains, Phase IV (KMG-IV): sequencing the most valuable type-strain genomes for metagenomic binning, comparative biology and taxonomic classification.</title>
        <authorList>
            <person name="Goeker M."/>
        </authorList>
    </citation>
    <scope>NUCLEOTIDE SEQUENCE [LARGE SCALE GENOMIC DNA]</scope>
    <source>
        <strain evidence="7 8">DSM 16784</strain>
    </source>
</reference>
<dbReference type="Proteomes" id="UP001230220">
    <property type="component" value="Unassembled WGS sequence"/>
</dbReference>
<dbReference type="PANTHER" id="PTHR40448">
    <property type="entry name" value="TWO-COMPONENT SENSOR HISTIDINE KINASE"/>
    <property type="match status" value="1"/>
</dbReference>
<keyword evidence="4" id="KW-0472">Membrane</keyword>
<evidence type="ECO:0000259" key="5">
    <source>
        <dbReference type="Pfam" id="PF14501"/>
    </source>
</evidence>
<comment type="caution">
    <text evidence="7">The sequence shown here is derived from an EMBL/GenBank/DDBJ whole genome shotgun (WGS) entry which is preliminary data.</text>
</comment>
<protein>
    <recommendedName>
        <fullName evidence="9">GHKL domain-containing protein</fullName>
    </recommendedName>
</protein>
<feature type="transmembrane region" description="Helical" evidence="4">
    <location>
        <begin position="113"/>
        <end position="141"/>
    </location>
</feature>
<dbReference type="PANTHER" id="PTHR40448:SF1">
    <property type="entry name" value="TWO-COMPONENT SENSOR HISTIDINE KINASE"/>
    <property type="match status" value="1"/>
</dbReference>
<dbReference type="SUPFAM" id="SSF55890">
    <property type="entry name" value="Sporulation response regulatory protein Spo0B"/>
    <property type="match status" value="1"/>
</dbReference>
<feature type="transmembrane region" description="Helical" evidence="4">
    <location>
        <begin position="44"/>
        <end position="62"/>
    </location>
</feature>
<evidence type="ECO:0008006" key="9">
    <source>
        <dbReference type="Google" id="ProtNLM"/>
    </source>
</evidence>
<accession>A0ABU0E237</accession>
<dbReference type="SUPFAM" id="SSF55874">
    <property type="entry name" value="ATPase domain of HSP90 chaperone/DNA topoisomerase II/histidine kinase"/>
    <property type="match status" value="1"/>
</dbReference>
<keyword evidence="3" id="KW-0418">Kinase</keyword>
<feature type="domain" description="SpoOB alpha-helical" evidence="6">
    <location>
        <begin position="164"/>
        <end position="211"/>
    </location>
</feature>
<name>A0ABU0E237_9FIRM</name>
<dbReference type="Pfam" id="PF14501">
    <property type="entry name" value="HATPase_c_5"/>
    <property type="match status" value="1"/>
</dbReference>
<dbReference type="InterPro" id="IPR036890">
    <property type="entry name" value="HATPase_C_sf"/>
</dbReference>
<dbReference type="InterPro" id="IPR032834">
    <property type="entry name" value="NatK-like_C"/>
</dbReference>
<dbReference type="Gene3D" id="3.30.565.10">
    <property type="entry name" value="Histidine kinase-like ATPase, C-terminal domain"/>
    <property type="match status" value="1"/>
</dbReference>
<keyword evidence="4" id="KW-1133">Transmembrane helix</keyword>
<evidence type="ECO:0000313" key="8">
    <source>
        <dbReference type="Proteomes" id="UP001230220"/>
    </source>
</evidence>
<dbReference type="InterPro" id="IPR039506">
    <property type="entry name" value="SPOB_a"/>
</dbReference>
<proteinExistence type="predicted"/>
<organism evidence="7 8">
    <name type="scientific">Breznakia pachnodae</name>
    <dbReference type="NCBI Taxonomy" id="265178"/>
    <lineage>
        <taxon>Bacteria</taxon>
        <taxon>Bacillati</taxon>
        <taxon>Bacillota</taxon>
        <taxon>Erysipelotrichia</taxon>
        <taxon>Erysipelotrichales</taxon>
        <taxon>Erysipelotrichaceae</taxon>
        <taxon>Breznakia</taxon>
    </lineage>
</organism>
<keyword evidence="1" id="KW-0597">Phosphoprotein</keyword>
<keyword evidence="8" id="KW-1185">Reference proteome</keyword>
<evidence type="ECO:0000313" key="7">
    <source>
        <dbReference type="EMBL" id="MDQ0360957.1"/>
    </source>
</evidence>
<dbReference type="RefSeq" id="WP_307407255.1">
    <property type="nucleotide sequence ID" value="NZ_JAUSUR010000002.1"/>
</dbReference>
<keyword evidence="2" id="KW-0808">Transferase</keyword>
<dbReference type="InterPro" id="IPR016120">
    <property type="entry name" value="Sig_transdc_His_kin_SpoOB"/>
</dbReference>
<feature type="transmembrane region" description="Helical" evidence="4">
    <location>
        <begin position="71"/>
        <end position="101"/>
    </location>
</feature>
<dbReference type="Gene3D" id="1.10.287.130">
    <property type="match status" value="1"/>
</dbReference>
<keyword evidence="4" id="KW-0812">Transmembrane</keyword>
<dbReference type="CDD" id="cd16935">
    <property type="entry name" value="HATPase_AgrC-ComD-like"/>
    <property type="match status" value="1"/>
</dbReference>
<feature type="domain" description="Sensor histidine kinase NatK-like C-terminal" evidence="5">
    <location>
        <begin position="258"/>
        <end position="356"/>
    </location>
</feature>
<dbReference type="Pfam" id="PF14689">
    <property type="entry name" value="SPOB_a"/>
    <property type="match status" value="1"/>
</dbReference>
<evidence type="ECO:0000256" key="4">
    <source>
        <dbReference type="SAM" id="Phobius"/>
    </source>
</evidence>
<gene>
    <name evidence="7" type="ORF">J2S15_001702</name>
</gene>
<evidence type="ECO:0000256" key="2">
    <source>
        <dbReference type="ARBA" id="ARBA00022679"/>
    </source>
</evidence>